<accession>A0ABX9S5R9</accession>
<sequence>MLDILQEAGAGRDGVSAVWRHRPANPEPPLHGAGMSGLIGPEPDGVGIGSRSAGIGSGFPHPHPNFDRDDNSPFPGAALPARYAFESFFGGREARQA</sequence>
<name>A0ABX9S5R9_PARPN</name>
<gene>
    <name evidence="2" type="ORF">BDE18_2286</name>
</gene>
<protein>
    <submittedName>
        <fullName evidence="2">Uncharacterized protein</fullName>
    </submittedName>
</protein>
<evidence type="ECO:0000313" key="3">
    <source>
        <dbReference type="Proteomes" id="UP000273626"/>
    </source>
</evidence>
<dbReference type="Proteomes" id="UP000273626">
    <property type="component" value="Unassembled WGS sequence"/>
</dbReference>
<evidence type="ECO:0000313" key="2">
    <source>
        <dbReference type="EMBL" id="RKS43490.1"/>
    </source>
</evidence>
<reference evidence="2" key="1">
    <citation type="submission" date="2018-10" db="EMBL/GenBank/DDBJ databases">
        <title>Genomic Encyclopedia of Archaeal and Bacterial Type Strains, Phase II (KMG-II): from individual species to whole genera.</title>
        <authorList>
            <person name="Goeker M."/>
        </authorList>
    </citation>
    <scope>NUCLEOTIDE SEQUENCE [LARGE SCALE GENOMIC DNA]</scope>
    <source>
        <strain evidence="2">DSM 2944</strain>
    </source>
</reference>
<dbReference type="EMBL" id="RBLI01000002">
    <property type="protein sequence ID" value="RKS43490.1"/>
    <property type="molecule type" value="Genomic_DNA"/>
</dbReference>
<proteinExistence type="predicted"/>
<feature type="region of interest" description="Disordered" evidence="1">
    <location>
        <begin position="1"/>
        <end position="77"/>
    </location>
</feature>
<evidence type="ECO:0000256" key="1">
    <source>
        <dbReference type="SAM" id="MobiDB-lite"/>
    </source>
</evidence>
<organism evidence="2 3">
    <name type="scientific">Paracoccus pantotrophus</name>
    <name type="common">Thiosphaera pantotropha</name>
    <dbReference type="NCBI Taxonomy" id="82367"/>
    <lineage>
        <taxon>Bacteria</taxon>
        <taxon>Pseudomonadati</taxon>
        <taxon>Pseudomonadota</taxon>
        <taxon>Alphaproteobacteria</taxon>
        <taxon>Rhodobacterales</taxon>
        <taxon>Paracoccaceae</taxon>
        <taxon>Paracoccus</taxon>
    </lineage>
</organism>
<keyword evidence="3" id="KW-1185">Reference proteome</keyword>
<comment type="caution">
    <text evidence="2">The sequence shown here is derived from an EMBL/GenBank/DDBJ whole genome shotgun (WGS) entry which is preliminary data.</text>
</comment>